<comment type="caution">
    <text evidence="4">The sequence shown here is derived from an EMBL/GenBank/DDBJ whole genome shotgun (WGS) entry which is preliminary data.</text>
</comment>
<sequence length="333" mass="35983">MTIPPRSATHPSRPFVRLLLVVLATLATSACLPTGKAPSQSVEVARQAIYSGHFSQDGQWLLIGSYYHGGNLWSTSPVNRHFDWNHQSDGTTGIIGAAFSADGRYAASNDNRTIVLWDMNSGEAKGFWTAPGVIESMQLTSDGRYAMLGLEDNSATLFDIQNGGIRARYPHSDIVYSVAMSRDALQLVTGCADGLVQVWKSGQTEPLIKVQQDNPVRTVAMTSDGRLIFASALGKPGRIMEASSGRVVAELPALRGYYTAARFSDNGDQLLTGSSSGQVQLWTSNSGALQEEWYSKGFSLFANTRTQVEDVAFARDGGVLAITSNGQLHIMKR</sequence>
<dbReference type="InterPro" id="IPR011047">
    <property type="entry name" value="Quinoprotein_ADH-like_sf"/>
</dbReference>
<dbReference type="InterPro" id="IPR001680">
    <property type="entry name" value="WD40_rpt"/>
</dbReference>
<accession>A0A9X3IS65</accession>
<dbReference type="InterPro" id="IPR015943">
    <property type="entry name" value="WD40/YVTN_repeat-like_dom_sf"/>
</dbReference>
<dbReference type="AlphaFoldDB" id="A0A9X3IS65"/>
<organism evidence="4 5">
    <name type="scientific">Parathalassolituus penaei</name>
    <dbReference type="NCBI Taxonomy" id="2997323"/>
    <lineage>
        <taxon>Bacteria</taxon>
        <taxon>Pseudomonadati</taxon>
        <taxon>Pseudomonadota</taxon>
        <taxon>Gammaproteobacteria</taxon>
        <taxon>Oceanospirillales</taxon>
        <taxon>Oceanospirillaceae</taxon>
        <taxon>Parathalassolituus</taxon>
    </lineage>
</organism>
<dbReference type="SMART" id="SM00320">
    <property type="entry name" value="WD40"/>
    <property type="match status" value="5"/>
</dbReference>
<evidence type="ECO:0000256" key="1">
    <source>
        <dbReference type="ARBA" id="ARBA00022574"/>
    </source>
</evidence>
<feature type="repeat" description="WD" evidence="3">
    <location>
        <begin position="168"/>
        <end position="200"/>
    </location>
</feature>
<dbReference type="PANTHER" id="PTHR22847">
    <property type="entry name" value="WD40 REPEAT PROTEIN"/>
    <property type="match status" value="1"/>
</dbReference>
<evidence type="ECO:0008006" key="6">
    <source>
        <dbReference type="Google" id="ProtNLM"/>
    </source>
</evidence>
<reference evidence="4" key="1">
    <citation type="submission" date="2022-11" db="EMBL/GenBank/DDBJ databases">
        <title>Parathalassolutuus dongxingensis gen. nov., sp. nov., a novel member of family Oceanospirillaceae isolated from a coastal shrimp pond in Guangxi, China.</title>
        <authorList>
            <person name="Chen H."/>
        </authorList>
    </citation>
    <scope>NUCLEOTIDE SEQUENCE</scope>
    <source>
        <strain evidence="4">G-43</strain>
    </source>
</reference>
<evidence type="ECO:0000313" key="5">
    <source>
        <dbReference type="Proteomes" id="UP001150830"/>
    </source>
</evidence>
<dbReference type="Gene3D" id="2.130.10.10">
    <property type="entry name" value="YVTN repeat-like/Quinoprotein amine dehydrogenase"/>
    <property type="match status" value="2"/>
</dbReference>
<keyword evidence="1 3" id="KW-0853">WD repeat</keyword>
<keyword evidence="2" id="KW-0677">Repeat</keyword>
<dbReference type="EMBL" id="JAPNOA010000020">
    <property type="protein sequence ID" value="MCY0964955.1"/>
    <property type="molecule type" value="Genomic_DNA"/>
</dbReference>
<dbReference type="PROSITE" id="PS50082">
    <property type="entry name" value="WD_REPEATS_2"/>
    <property type="match status" value="2"/>
</dbReference>
<dbReference type="SUPFAM" id="SSF50998">
    <property type="entry name" value="Quinoprotein alcohol dehydrogenase-like"/>
    <property type="match status" value="1"/>
</dbReference>
<name>A0A9X3IS65_9GAMM</name>
<proteinExistence type="predicted"/>
<dbReference type="Proteomes" id="UP001150830">
    <property type="component" value="Unassembled WGS sequence"/>
</dbReference>
<dbReference type="PROSITE" id="PS50294">
    <property type="entry name" value="WD_REPEATS_REGION"/>
    <property type="match status" value="1"/>
</dbReference>
<dbReference type="Pfam" id="PF00400">
    <property type="entry name" value="WD40"/>
    <property type="match status" value="3"/>
</dbReference>
<evidence type="ECO:0000256" key="2">
    <source>
        <dbReference type="ARBA" id="ARBA00022737"/>
    </source>
</evidence>
<dbReference type="PANTHER" id="PTHR22847:SF637">
    <property type="entry name" value="WD REPEAT DOMAIN 5B"/>
    <property type="match status" value="1"/>
</dbReference>
<evidence type="ECO:0000313" key="4">
    <source>
        <dbReference type="EMBL" id="MCY0964955.1"/>
    </source>
</evidence>
<dbReference type="RefSeq" id="WP_283173173.1">
    <property type="nucleotide sequence ID" value="NZ_JAPNOA010000020.1"/>
</dbReference>
<feature type="repeat" description="WD" evidence="3">
    <location>
        <begin position="251"/>
        <end position="292"/>
    </location>
</feature>
<protein>
    <recommendedName>
        <fullName evidence="6">WD40 repeat domain-containing protein</fullName>
    </recommendedName>
</protein>
<dbReference type="PROSITE" id="PS51257">
    <property type="entry name" value="PROKAR_LIPOPROTEIN"/>
    <property type="match status" value="1"/>
</dbReference>
<keyword evidence="5" id="KW-1185">Reference proteome</keyword>
<gene>
    <name evidence="4" type="ORF">OUO13_07130</name>
</gene>
<evidence type="ECO:0000256" key="3">
    <source>
        <dbReference type="PROSITE-ProRule" id="PRU00221"/>
    </source>
</evidence>